<keyword evidence="1" id="KW-0732">Signal</keyword>
<name>A0A9P7DNF0_9AGAM</name>
<organism evidence="2 3">
    <name type="scientific">Suillus subaureus</name>
    <dbReference type="NCBI Taxonomy" id="48587"/>
    <lineage>
        <taxon>Eukaryota</taxon>
        <taxon>Fungi</taxon>
        <taxon>Dikarya</taxon>
        <taxon>Basidiomycota</taxon>
        <taxon>Agaricomycotina</taxon>
        <taxon>Agaricomycetes</taxon>
        <taxon>Agaricomycetidae</taxon>
        <taxon>Boletales</taxon>
        <taxon>Suillineae</taxon>
        <taxon>Suillaceae</taxon>
        <taxon>Suillus</taxon>
    </lineage>
</organism>
<dbReference type="EMBL" id="JABBWG010000153">
    <property type="protein sequence ID" value="KAG1799109.1"/>
    <property type="molecule type" value="Genomic_DNA"/>
</dbReference>
<evidence type="ECO:0000313" key="3">
    <source>
        <dbReference type="Proteomes" id="UP000807769"/>
    </source>
</evidence>
<dbReference type="AlphaFoldDB" id="A0A9P7DNF0"/>
<comment type="caution">
    <text evidence="2">The sequence shown here is derived from an EMBL/GenBank/DDBJ whole genome shotgun (WGS) entry which is preliminary data.</text>
</comment>
<gene>
    <name evidence="2" type="ORF">BJ212DRAFT_1402554</name>
</gene>
<evidence type="ECO:0000256" key="1">
    <source>
        <dbReference type="SAM" id="SignalP"/>
    </source>
</evidence>
<reference evidence="2" key="1">
    <citation type="journal article" date="2020" name="New Phytol.">
        <title>Comparative genomics reveals dynamic genome evolution in host specialist ectomycorrhizal fungi.</title>
        <authorList>
            <person name="Lofgren L.A."/>
            <person name="Nguyen N.H."/>
            <person name="Vilgalys R."/>
            <person name="Ruytinx J."/>
            <person name="Liao H.L."/>
            <person name="Branco S."/>
            <person name="Kuo A."/>
            <person name="LaButti K."/>
            <person name="Lipzen A."/>
            <person name="Andreopoulos W."/>
            <person name="Pangilinan J."/>
            <person name="Riley R."/>
            <person name="Hundley H."/>
            <person name="Na H."/>
            <person name="Barry K."/>
            <person name="Grigoriev I.V."/>
            <person name="Stajich J.E."/>
            <person name="Kennedy P.G."/>
        </authorList>
    </citation>
    <scope>NUCLEOTIDE SEQUENCE</scope>
    <source>
        <strain evidence="2">MN1</strain>
    </source>
</reference>
<accession>A0A9P7DNF0</accession>
<evidence type="ECO:0000313" key="2">
    <source>
        <dbReference type="EMBL" id="KAG1799109.1"/>
    </source>
</evidence>
<proteinExistence type="predicted"/>
<feature type="chain" id="PRO_5040277273" description="Secreted protein" evidence="1">
    <location>
        <begin position="22"/>
        <end position="85"/>
    </location>
</feature>
<dbReference type="RefSeq" id="XP_041185686.1">
    <property type="nucleotide sequence ID" value="XM_041337359.1"/>
</dbReference>
<dbReference type="GeneID" id="64631375"/>
<evidence type="ECO:0008006" key="4">
    <source>
        <dbReference type="Google" id="ProtNLM"/>
    </source>
</evidence>
<dbReference type="Proteomes" id="UP000807769">
    <property type="component" value="Unassembled WGS sequence"/>
</dbReference>
<feature type="signal peptide" evidence="1">
    <location>
        <begin position="1"/>
        <end position="21"/>
    </location>
</feature>
<sequence length="85" mass="9691">MRYQSRYSVIVCMHTLIGVRAIVVFRSCDCKMCVGSAFLQSSARACPAMCEYQSEVPIEIHTYVHHLDQTKRKTGEWKVTCLSSD</sequence>
<protein>
    <recommendedName>
        <fullName evidence="4">Secreted protein</fullName>
    </recommendedName>
</protein>
<feature type="non-terminal residue" evidence="2">
    <location>
        <position position="85"/>
    </location>
</feature>
<keyword evidence="3" id="KW-1185">Reference proteome</keyword>